<dbReference type="SUPFAM" id="SSF56112">
    <property type="entry name" value="Protein kinase-like (PK-like)"/>
    <property type="match status" value="1"/>
</dbReference>
<accession>A0A3R9Y9W4</accession>
<keyword evidence="3" id="KW-1003">Cell membrane</keyword>
<dbReference type="GO" id="GO:0004672">
    <property type="term" value="F:protein kinase activity"/>
    <property type="evidence" value="ECO:0007669"/>
    <property type="project" value="InterPro"/>
</dbReference>
<dbReference type="CDD" id="cd13972">
    <property type="entry name" value="UbiB"/>
    <property type="match status" value="1"/>
</dbReference>
<dbReference type="GO" id="GO:0005524">
    <property type="term" value="F:ATP binding"/>
    <property type="evidence" value="ECO:0007669"/>
    <property type="project" value="UniProtKB-KW"/>
</dbReference>
<evidence type="ECO:0000256" key="9">
    <source>
        <dbReference type="ARBA" id="ARBA00022777"/>
    </source>
</evidence>
<keyword evidence="6" id="KW-0831">Ubiquinone biosynthesis</keyword>
<dbReference type="OrthoDB" id="9795390at2"/>
<dbReference type="NCBIfam" id="TIGR01982">
    <property type="entry name" value="UbiB"/>
    <property type="match status" value="1"/>
</dbReference>
<keyword evidence="5" id="KW-0808">Transferase</keyword>
<organism evidence="14 15">
    <name type="scientific">Aquibium carbonis</name>
    <dbReference type="NCBI Taxonomy" id="2495581"/>
    <lineage>
        <taxon>Bacteria</taxon>
        <taxon>Pseudomonadati</taxon>
        <taxon>Pseudomonadota</taxon>
        <taxon>Alphaproteobacteria</taxon>
        <taxon>Hyphomicrobiales</taxon>
        <taxon>Phyllobacteriaceae</taxon>
        <taxon>Aquibium</taxon>
    </lineage>
</organism>
<evidence type="ECO:0000256" key="1">
    <source>
        <dbReference type="ARBA" id="ARBA00005020"/>
    </source>
</evidence>
<evidence type="ECO:0000313" key="14">
    <source>
        <dbReference type="EMBL" id="RST87485.1"/>
    </source>
</evidence>
<proteinExistence type="inferred from homology"/>
<dbReference type="Proteomes" id="UP000278398">
    <property type="component" value="Unassembled WGS sequence"/>
</dbReference>
<dbReference type="PANTHER" id="PTHR10566:SF113">
    <property type="entry name" value="PROTEIN ACTIVITY OF BC1 COMPLEX KINASE 7, CHLOROPLASTIC"/>
    <property type="match status" value="1"/>
</dbReference>
<evidence type="ECO:0000259" key="13">
    <source>
        <dbReference type="PROSITE" id="PS50011"/>
    </source>
</evidence>
<dbReference type="InterPro" id="IPR045308">
    <property type="entry name" value="UbiB_bact"/>
</dbReference>
<keyword evidence="10" id="KW-0067">ATP-binding</keyword>
<evidence type="ECO:0000256" key="3">
    <source>
        <dbReference type="ARBA" id="ARBA00022475"/>
    </source>
</evidence>
<name>A0A3R9Y9W4_9HYPH</name>
<dbReference type="InterPro" id="IPR000719">
    <property type="entry name" value="Prot_kinase_dom"/>
</dbReference>
<evidence type="ECO:0000256" key="5">
    <source>
        <dbReference type="ARBA" id="ARBA00022679"/>
    </source>
</evidence>
<sequence length="522" mass="57283">MSTPAAYFRLVRAGWIMVREGVVAALPGDQLSGLPKLGWRIGTMLARRRVAGRDRSERFAKAATRLGPSYVKLGQFLATRPDVVGTEVALDLANLQDRMDTFPRAEAVSAIVGSLGRPLDDLYESFGEPVAAASIAQVHSATLPGSGKRVAVKVIRPGVRRSFLNDLDSYFAAAHLQERFIPATRRLRPVQVTETLAQTTKIEMDLRLEAAALSEIGENTREDPGFRVPSVDWERTGRDVLTLEWIDGVKMSDIHGLRAAGHDLPALAANLIQNFLRHTLRDGFFHGDMHPGNLFVEADGTIVAVDFGITGRLGKKERRFLAEILYGFIMRDYRRVAEVHFEAGYVPAKHDVAAFAQAIRAIGEPIHGQPAETISMAKLLTLLFEVTELFDMAARPELVLLQKTMVVVEGVARALDPHFNMWKTSEPVVGSWIAANLGPRGMLTDARDGINAVVSLARQAPELAARTERLSREIDAMAENGLRFDAETAKAIGKAEARYSRSGRVALWVIALALVWIAMEPG</sequence>
<keyword evidence="9" id="KW-0418">Kinase</keyword>
<dbReference type="GO" id="GO:0006744">
    <property type="term" value="P:ubiquinone biosynthetic process"/>
    <property type="evidence" value="ECO:0007669"/>
    <property type="project" value="UniProtKB-UniPathway"/>
</dbReference>
<dbReference type="InterPro" id="IPR050154">
    <property type="entry name" value="UbiB_kinase"/>
</dbReference>
<feature type="domain" description="Protein kinase" evidence="13">
    <location>
        <begin position="124"/>
        <end position="522"/>
    </location>
</feature>
<comment type="similarity">
    <text evidence="2">Belongs to the protein kinase superfamily. ADCK protein kinase family.</text>
</comment>
<evidence type="ECO:0000256" key="11">
    <source>
        <dbReference type="ARBA" id="ARBA00022989"/>
    </source>
</evidence>
<evidence type="ECO:0000256" key="8">
    <source>
        <dbReference type="ARBA" id="ARBA00022741"/>
    </source>
</evidence>
<gene>
    <name evidence="14" type="primary">ubiB</name>
    <name evidence="14" type="ORF">EJC49_05265</name>
</gene>
<keyword evidence="12" id="KW-0472">Membrane</keyword>
<evidence type="ECO:0000313" key="15">
    <source>
        <dbReference type="Proteomes" id="UP000278398"/>
    </source>
</evidence>
<keyword evidence="11" id="KW-1133">Transmembrane helix</keyword>
<dbReference type="Pfam" id="PF03109">
    <property type="entry name" value="ABC1"/>
    <property type="match status" value="1"/>
</dbReference>
<evidence type="ECO:0000256" key="6">
    <source>
        <dbReference type="ARBA" id="ARBA00022688"/>
    </source>
</evidence>
<dbReference type="PROSITE" id="PS50011">
    <property type="entry name" value="PROTEIN_KINASE_DOM"/>
    <property type="match status" value="1"/>
</dbReference>
<evidence type="ECO:0000256" key="10">
    <source>
        <dbReference type="ARBA" id="ARBA00022840"/>
    </source>
</evidence>
<keyword evidence="15" id="KW-1185">Reference proteome</keyword>
<keyword evidence="7" id="KW-0812">Transmembrane</keyword>
<evidence type="ECO:0000256" key="2">
    <source>
        <dbReference type="ARBA" id="ARBA00009670"/>
    </source>
</evidence>
<dbReference type="RefSeq" id="WP_126698416.1">
    <property type="nucleotide sequence ID" value="NZ_RWKW01000016.1"/>
</dbReference>
<dbReference type="PANTHER" id="PTHR10566">
    <property type="entry name" value="CHAPERONE-ACTIVITY OF BC1 COMPLEX CABC1 -RELATED"/>
    <property type="match status" value="1"/>
</dbReference>
<dbReference type="AlphaFoldDB" id="A0A3R9Y9W4"/>
<comment type="pathway">
    <text evidence="1">Cofactor biosynthesis; ubiquinone biosynthesis [regulation].</text>
</comment>
<evidence type="ECO:0000256" key="12">
    <source>
        <dbReference type="ARBA" id="ARBA00023136"/>
    </source>
</evidence>
<evidence type="ECO:0000256" key="7">
    <source>
        <dbReference type="ARBA" id="ARBA00022692"/>
    </source>
</evidence>
<dbReference type="InterPro" id="IPR010232">
    <property type="entry name" value="UbiB"/>
</dbReference>
<evidence type="ECO:0000256" key="4">
    <source>
        <dbReference type="ARBA" id="ARBA00022519"/>
    </source>
</evidence>
<dbReference type="InterPro" id="IPR011009">
    <property type="entry name" value="Kinase-like_dom_sf"/>
</dbReference>
<keyword evidence="4" id="KW-0997">Cell inner membrane</keyword>
<dbReference type="UniPathway" id="UPA00232"/>
<dbReference type="EMBL" id="RWKW01000016">
    <property type="protein sequence ID" value="RST87485.1"/>
    <property type="molecule type" value="Genomic_DNA"/>
</dbReference>
<comment type="caution">
    <text evidence="14">The sequence shown here is derived from an EMBL/GenBank/DDBJ whole genome shotgun (WGS) entry which is preliminary data.</text>
</comment>
<keyword evidence="8" id="KW-0547">Nucleotide-binding</keyword>
<protein>
    <submittedName>
        <fullName evidence="14">2-polyprenylphenol 6-hydroxylase</fullName>
    </submittedName>
</protein>
<dbReference type="InterPro" id="IPR004147">
    <property type="entry name" value="ABC1_dom"/>
</dbReference>
<reference evidence="14 15" key="1">
    <citation type="submission" date="2018-12" db="EMBL/GenBank/DDBJ databases">
        <title>Mesorhizobium carbonis sp. nov., isolated from coal mine water.</title>
        <authorList>
            <person name="Xin W."/>
            <person name="Xu Z."/>
            <person name="Xiang F."/>
            <person name="Zhang J."/>
            <person name="Xi L."/>
            <person name="Liu J."/>
        </authorList>
    </citation>
    <scope>NUCLEOTIDE SEQUENCE [LARGE SCALE GENOMIC DNA]</scope>
    <source>
        <strain evidence="14 15">B2.3</strain>
    </source>
</reference>